<evidence type="ECO:0000256" key="1">
    <source>
        <dbReference type="SAM" id="Phobius"/>
    </source>
</evidence>
<gene>
    <name evidence="2" type="ORF">Scarif_00035</name>
</gene>
<accession>A0AAU7GYF8</accession>
<name>A0AAU7GYF8_9CAUD</name>
<proteinExistence type="predicted"/>
<keyword evidence="1" id="KW-1133">Transmembrane helix</keyword>
<dbReference type="EMBL" id="PP750868">
    <property type="protein sequence ID" value="XBM95144.1"/>
    <property type="molecule type" value="Genomic_DNA"/>
</dbReference>
<organism evidence="2">
    <name type="scientific">Streptomyces phage Scarif</name>
    <dbReference type="NCBI Taxonomy" id="3158858"/>
    <lineage>
        <taxon>Viruses</taxon>
        <taxon>Duplodnaviria</taxon>
        <taxon>Heunggongvirae</taxon>
        <taxon>Uroviricota</taxon>
        <taxon>Caudoviricetes</taxon>
    </lineage>
</organism>
<evidence type="ECO:0000313" key="2">
    <source>
        <dbReference type="EMBL" id="XBM95144.1"/>
    </source>
</evidence>
<sequence>MSDQQLVINLILVSIFAGLFALEIFDTVMDKIEKRRDRKHFEENS</sequence>
<keyword evidence="1" id="KW-0472">Membrane</keyword>
<reference evidence="2" key="1">
    <citation type="submission" date="2024-05" db="EMBL/GenBank/DDBJ databases">
        <title>Isolation and characterization of the new Streptomyces phages Kamino, Geonosis, Abafar and Scarif infecting a broad range of host species.</title>
        <authorList>
            <person name="Rackow B."/>
            <person name="Rolland C."/>
            <person name="Mohnen I."/>
            <person name="Wittmann J."/>
            <person name="Muesken M."/>
            <person name="Overmann J."/>
            <person name="Frunzke J."/>
        </authorList>
    </citation>
    <scope>NUCLEOTIDE SEQUENCE</scope>
</reference>
<protein>
    <recommendedName>
        <fullName evidence="3">Holin</fullName>
    </recommendedName>
</protein>
<evidence type="ECO:0008006" key="3">
    <source>
        <dbReference type="Google" id="ProtNLM"/>
    </source>
</evidence>
<keyword evidence="1" id="KW-0812">Transmembrane</keyword>
<feature type="transmembrane region" description="Helical" evidence="1">
    <location>
        <begin position="6"/>
        <end position="29"/>
    </location>
</feature>